<reference evidence="18 19" key="1">
    <citation type="submission" date="2020-05" db="EMBL/GenBank/DDBJ databases">
        <title>Whole genome sequencing and identification of novel metabolites from Paenibacillus alvei strain JR949.</title>
        <authorList>
            <person name="Rajendhran J."/>
            <person name="Sree Pranav P."/>
            <person name="Mahalakshmi B."/>
            <person name="Karthikeyan R."/>
        </authorList>
    </citation>
    <scope>NUCLEOTIDE SEQUENCE [LARGE SCALE GENOMIC DNA]</scope>
    <source>
        <strain evidence="18 19">JR949</strain>
    </source>
</reference>
<keyword evidence="1 13" id="KW-0540">Nuclease</keyword>
<comment type="caution">
    <text evidence="18">The sequence shown here is derived from an EMBL/GenBank/DDBJ whole genome shotgun (WGS) entry which is preliminary data.</text>
</comment>
<evidence type="ECO:0000313" key="19">
    <source>
        <dbReference type="Proteomes" id="UP000552038"/>
    </source>
</evidence>
<evidence type="ECO:0000256" key="4">
    <source>
        <dbReference type="ARBA" id="ARBA00022801"/>
    </source>
</evidence>
<evidence type="ECO:0000256" key="1">
    <source>
        <dbReference type="ARBA" id="ARBA00022722"/>
    </source>
</evidence>
<protein>
    <recommendedName>
        <fullName evidence="13">ATP-dependent helicase/nuclease subunit A</fullName>
        <ecNumber evidence="13">3.1.-.-</ecNumber>
        <ecNumber evidence="13">5.6.2.4</ecNumber>
    </recommendedName>
    <alternativeName>
        <fullName evidence="13">ATP-dependent helicase/nuclease AddA</fullName>
    </alternativeName>
    <alternativeName>
        <fullName evidence="13">DNA 3'-5' helicase AddA</fullName>
    </alternativeName>
</protein>
<keyword evidence="8 13" id="KW-0238">DNA-binding</keyword>
<keyword evidence="7 13" id="KW-0067">ATP-binding</keyword>
<dbReference type="InterPro" id="IPR011604">
    <property type="entry name" value="PDDEXK-like_dom_sf"/>
</dbReference>
<dbReference type="PANTHER" id="PTHR11070:SF48">
    <property type="entry name" value="ATP-DEPENDENT HELICASE_NUCLEASE SUBUNIT A"/>
    <property type="match status" value="1"/>
</dbReference>
<dbReference type="GO" id="GO:0043138">
    <property type="term" value="F:3'-5' DNA helicase activity"/>
    <property type="evidence" value="ECO:0007669"/>
    <property type="project" value="UniProtKB-UniRule"/>
</dbReference>
<dbReference type="SUPFAM" id="SSF52540">
    <property type="entry name" value="P-loop containing nucleoside triphosphate hydrolases"/>
    <property type="match status" value="1"/>
</dbReference>
<dbReference type="PANTHER" id="PTHR11070">
    <property type="entry name" value="UVRD / RECB / PCRA DNA HELICASE FAMILY MEMBER"/>
    <property type="match status" value="1"/>
</dbReference>
<comment type="similarity">
    <text evidence="13">Belongs to the helicase family. AddA subfamily.</text>
</comment>
<comment type="function">
    <text evidence="13">The heterodimer acts as both an ATP-dependent DNA helicase and an ATP-dependent, dual-direction single-stranded exonuclease. Recognizes the chi site generating a DNA molecule suitable for the initiation of homologous recombination. The AddA nuclease domain is required for chi fragment generation; this subunit has the helicase and 3' -&gt; 5' nuclease activities.</text>
</comment>
<evidence type="ECO:0000256" key="14">
    <source>
        <dbReference type="PROSITE-ProRule" id="PRU00560"/>
    </source>
</evidence>
<dbReference type="Gene3D" id="3.40.50.300">
    <property type="entry name" value="P-loop containing nucleotide triphosphate hydrolases"/>
    <property type="match status" value="3"/>
</dbReference>
<evidence type="ECO:0000259" key="16">
    <source>
        <dbReference type="PROSITE" id="PS51198"/>
    </source>
</evidence>
<keyword evidence="6 13" id="KW-0269">Exonuclease</keyword>
<evidence type="ECO:0000256" key="6">
    <source>
        <dbReference type="ARBA" id="ARBA00022839"/>
    </source>
</evidence>
<dbReference type="GO" id="GO:0000724">
    <property type="term" value="P:double-strand break repair via homologous recombination"/>
    <property type="evidence" value="ECO:0007669"/>
    <property type="project" value="UniProtKB-UniRule"/>
</dbReference>
<dbReference type="PROSITE" id="PS51217">
    <property type="entry name" value="UVRD_HELICASE_CTER"/>
    <property type="match status" value="1"/>
</dbReference>
<sequence>MDQRENKNESEILGDKQDLELDLLDWVSSRSDENQASSTVRVLPGKPKGSTWTDEQWRAVVDGGQNVLVAAAAGSGKTAVLVERIIRTIRDEEHPVHVDQLLVATFTKAAASEMRERIRLALERELEAKPDSEHLRRQLALLNRASITTLHSFCLEVIQRHFQSVQLDPAFRIANETETELLRQDVLEELFEQRYADGHVEFKRMVDWFSGERSDEAAFRLVQQLYDFSRSHPWPDDWMKEMAASFEVKSVDELGRTPWVASVMQDARLTLNGIVELLRQAYRLLDAPGGPEPYREALIQELSGAAALAEAAENEPWEKLHASFDLLSFGRLAACRGDKYDKSLQEQVKRLRDQAKARLQQLRDELFRRTPEQFLQELTVIAPVMHTLADVVIEFGIRFEEAKRTKGWLDFSDLEHYCLRILRDPSSTPDHTIPSEAARQYEEQYVEILLDEYQDTNMVQEAIVNLITRSGAGNRFMVGDVKQSIYRFRLAEPGLFLSKYESYSSDSSEHKGIRIDLARNFRSRQEVVDAVNMLFRQIMNERVAELKYDEAAELVCGASYPTLEDISEELHAAQREPDREQLAERQNYATELVLIEKASAGADTEAAADENEDEEPDMDGSSATSLDPAEMETARLEARAIAGRIRRLLGDEGTEPFLVYDKHLKRMRPSTYRDIVILLRATQAWAPLMVEELRLEGIPAYAEFNTGYFQATEVEVVLSLLRVIDNPQQDIPLAAVLRSPIVGLTPEELAHIRLVGKGISFYDAVCRTVQDEGEKQAGNDASEALYLQDKLYRFLYKLEHWRIAARQGSLSQLIWQLYRETGYYEWVGGLAGGMQRQANLRALYDRARQYESSSIRGLFRFLRFIDRMRDTGGDLGTARALGEQEDVVRIMTIHKSKGLEFPIVFVAGLSKRFNQQDLNSSFLMHKQLGFGPKFVDEELRVSYPTLPNLAIRRQMKLELLAEEMRVLYVALTRPKEKMILIGTVNDPEKAIREWGEALDVESLLLPDYMVARARSYMDWIGPSVIRHKSASEWRRYAGLPNRNGECLLEDQSEWRLSIMSAAILASGTAIGGMELDEDKADLLAALARLEVQEEMPASDWQTVLDERLKWRDPNRIASLLPAKTSVTEMKRMAASEEWPADQWVAEPDTELSPMLEEVVEGGASIENAPSLVMPKGDGASASSPANSEEGFTLHLQRPKFMEASKVTPAERGTMYHLLMQHMPLHLDVTVDTVRATLLHLVQHQYMSDKQAEAIDQAAVAGFFQSEVGRQLVQASWVKRELPFSYGLTAAEAYTIELTRQMHFGSGKLTLEQDNIEPDSVEQGTQSGEGDSVEIVKENSRRQEKQSIERFVATSTFAARDASGLLDEETVLVQGVIDCMFEWEGQLVLLDYKTDKVLEHRGGLKALTEHYRFQLNLYARAIEQIFHRPVDRKVLYFFDAGQACEL</sequence>
<keyword evidence="2 13" id="KW-0547">Nucleotide-binding</keyword>
<dbReference type="GO" id="GO:0008408">
    <property type="term" value="F:3'-5' exonuclease activity"/>
    <property type="evidence" value="ECO:0007669"/>
    <property type="project" value="UniProtKB-UniRule"/>
</dbReference>
<dbReference type="InterPro" id="IPR011335">
    <property type="entry name" value="Restrct_endonuc-II-like"/>
</dbReference>
<dbReference type="InterPro" id="IPR014017">
    <property type="entry name" value="DNA_helicase_UvrD-like_C"/>
</dbReference>
<comment type="catalytic activity">
    <reaction evidence="11 13">
        <text>Couples ATP hydrolysis with the unwinding of duplex DNA by translocating in the 3'-5' direction.</text>
        <dbReference type="EC" id="5.6.2.4"/>
    </reaction>
</comment>
<keyword evidence="10 13" id="KW-0413">Isomerase</keyword>
<evidence type="ECO:0000256" key="10">
    <source>
        <dbReference type="ARBA" id="ARBA00023235"/>
    </source>
</evidence>
<evidence type="ECO:0000256" key="7">
    <source>
        <dbReference type="ARBA" id="ARBA00022840"/>
    </source>
</evidence>
<dbReference type="Proteomes" id="UP000552038">
    <property type="component" value="Unassembled WGS sequence"/>
</dbReference>
<organism evidence="18 19">
    <name type="scientific">Paenibacillus alvei</name>
    <name type="common">Bacillus alvei</name>
    <dbReference type="NCBI Taxonomy" id="44250"/>
    <lineage>
        <taxon>Bacteria</taxon>
        <taxon>Bacillati</taxon>
        <taxon>Bacillota</taxon>
        <taxon>Bacilli</taxon>
        <taxon>Bacillales</taxon>
        <taxon>Paenibacillaceae</taxon>
        <taxon>Paenibacillus</taxon>
    </lineage>
</organism>
<dbReference type="Pfam" id="PF13361">
    <property type="entry name" value="UvrD_C"/>
    <property type="match status" value="1"/>
</dbReference>
<dbReference type="RefSeq" id="WP_171415082.1">
    <property type="nucleotide sequence ID" value="NZ_JABFOR010000003.1"/>
</dbReference>
<dbReference type="GO" id="GO:0005829">
    <property type="term" value="C:cytosol"/>
    <property type="evidence" value="ECO:0007669"/>
    <property type="project" value="TreeGrafter"/>
</dbReference>
<dbReference type="GO" id="GO:0005524">
    <property type="term" value="F:ATP binding"/>
    <property type="evidence" value="ECO:0007669"/>
    <property type="project" value="UniProtKB-UniRule"/>
</dbReference>
<feature type="region of interest" description="Disordered" evidence="15">
    <location>
        <begin position="600"/>
        <end position="628"/>
    </location>
</feature>
<dbReference type="GO" id="GO:0033202">
    <property type="term" value="C:DNA helicase complex"/>
    <property type="evidence" value="ECO:0007669"/>
    <property type="project" value="TreeGrafter"/>
</dbReference>
<comment type="subunit">
    <text evidence="13">Heterodimer of AddA and AddB/RexB.</text>
</comment>
<evidence type="ECO:0000256" key="3">
    <source>
        <dbReference type="ARBA" id="ARBA00022763"/>
    </source>
</evidence>
<keyword evidence="3 13" id="KW-0227">DNA damage</keyword>
<dbReference type="InterPro" id="IPR014016">
    <property type="entry name" value="UvrD-like_ATP-bd"/>
</dbReference>
<dbReference type="Gene3D" id="6.10.250.2380">
    <property type="match status" value="1"/>
</dbReference>
<keyword evidence="4 13" id="KW-0378">Hydrolase</keyword>
<dbReference type="FunFam" id="3.40.50.300:FF:001236">
    <property type="entry name" value="ATP-dependent helicase/nuclease subunit A"/>
    <property type="match status" value="1"/>
</dbReference>
<comment type="catalytic activity">
    <reaction evidence="12 13">
        <text>ATP + H2O = ADP + phosphate + H(+)</text>
        <dbReference type="Rhea" id="RHEA:13065"/>
        <dbReference type="ChEBI" id="CHEBI:15377"/>
        <dbReference type="ChEBI" id="CHEBI:15378"/>
        <dbReference type="ChEBI" id="CHEBI:30616"/>
        <dbReference type="ChEBI" id="CHEBI:43474"/>
        <dbReference type="ChEBI" id="CHEBI:456216"/>
        <dbReference type="EC" id="5.6.2.4"/>
    </reaction>
</comment>
<dbReference type="EMBL" id="JABFOR010000003">
    <property type="protein sequence ID" value="NOJ69746.1"/>
    <property type="molecule type" value="Genomic_DNA"/>
</dbReference>
<evidence type="ECO:0000256" key="9">
    <source>
        <dbReference type="ARBA" id="ARBA00023204"/>
    </source>
</evidence>
<feature type="domain" description="UvrD-like helicase C-terminal" evidence="17">
    <location>
        <begin position="583"/>
        <end position="898"/>
    </location>
</feature>
<evidence type="ECO:0000256" key="5">
    <source>
        <dbReference type="ARBA" id="ARBA00022806"/>
    </source>
</evidence>
<feature type="region of interest" description="Disordered" evidence="15">
    <location>
        <begin position="1318"/>
        <end position="1340"/>
    </location>
</feature>
<accession>A0AAP6ZTW5</accession>
<dbReference type="Pfam" id="PF00580">
    <property type="entry name" value="UvrD-helicase"/>
    <property type="match status" value="1"/>
</dbReference>
<keyword evidence="9 13" id="KW-0234">DNA repair</keyword>
<keyword evidence="5 13" id="KW-0347">Helicase</keyword>
<feature type="domain" description="UvrD-like helicase ATP-binding" evidence="16">
    <location>
        <begin position="50"/>
        <end position="524"/>
    </location>
</feature>
<feature type="binding site" evidence="14">
    <location>
        <begin position="71"/>
        <end position="78"/>
    </location>
    <ligand>
        <name>ATP</name>
        <dbReference type="ChEBI" id="CHEBI:30616"/>
    </ligand>
</feature>
<gene>
    <name evidence="13" type="primary">addA</name>
    <name evidence="18" type="ORF">HMI46_04160</name>
</gene>
<comment type="cofactor">
    <cofactor evidence="13">
        <name>Mg(2+)</name>
        <dbReference type="ChEBI" id="CHEBI:18420"/>
    </cofactor>
</comment>
<evidence type="ECO:0000313" key="18">
    <source>
        <dbReference type="EMBL" id="NOJ69746.1"/>
    </source>
</evidence>
<feature type="compositionally biased region" description="Acidic residues" evidence="15">
    <location>
        <begin position="606"/>
        <end position="618"/>
    </location>
</feature>
<dbReference type="InterPro" id="IPR027417">
    <property type="entry name" value="P-loop_NTPase"/>
</dbReference>
<evidence type="ECO:0000256" key="15">
    <source>
        <dbReference type="SAM" id="MobiDB-lite"/>
    </source>
</evidence>
<evidence type="ECO:0000256" key="8">
    <source>
        <dbReference type="ARBA" id="ARBA00023125"/>
    </source>
</evidence>
<dbReference type="Gene3D" id="3.90.320.10">
    <property type="match status" value="1"/>
</dbReference>
<evidence type="ECO:0000256" key="13">
    <source>
        <dbReference type="HAMAP-Rule" id="MF_01451"/>
    </source>
</evidence>
<evidence type="ECO:0000256" key="11">
    <source>
        <dbReference type="ARBA" id="ARBA00034617"/>
    </source>
</evidence>
<evidence type="ECO:0000256" key="12">
    <source>
        <dbReference type="ARBA" id="ARBA00048988"/>
    </source>
</evidence>
<proteinExistence type="inferred from homology"/>
<dbReference type="SUPFAM" id="SSF52980">
    <property type="entry name" value="Restriction endonuclease-like"/>
    <property type="match status" value="2"/>
</dbReference>
<dbReference type="EC" id="3.1.-.-" evidence="13"/>
<dbReference type="PROSITE" id="PS51198">
    <property type="entry name" value="UVRD_HELICASE_ATP_BIND"/>
    <property type="match status" value="1"/>
</dbReference>
<dbReference type="InterPro" id="IPR000212">
    <property type="entry name" value="DNA_helicase_UvrD/REP"/>
</dbReference>
<dbReference type="GO" id="GO:0003690">
    <property type="term" value="F:double-stranded DNA binding"/>
    <property type="evidence" value="ECO:0007669"/>
    <property type="project" value="UniProtKB-UniRule"/>
</dbReference>
<evidence type="ECO:0000259" key="17">
    <source>
        <dbReference type="PROSITE" id="PS51217"/>
    </source>
</evidence>
<dbReference type="InterPro" id="IPR014152">
    <property type="entry name" value="AddA"/>
</dbReference>
<dbReference type="HAMAP" id="MF_01451">
    <property type="entry name" value="AddA"/>
    <property type="match status" value="1"/>
</dbReference>
<dbReference type="EC" id="5.6.2.4" evidence="13"/>
<name>A0AAP6ZTW5_PAEAL</name>
<evidence type="ECO:0000256" key="2">
    <source>
        <dbReference type="ARBA" id="ARBA00022741"/>
    </source>
</evidence>